<gene>
    <name evidence="1" type="ORF">PFNF135_00144</name>
</gene>
<name>W4IRK4_PLAFA</name>
<reference evidence="1 2" key="1">
    <citation type="submission" date="2013-02" db="EMBL/GenBank/DDBJ databases">
        <title>The Genome Annotation of Plasmodium falciparum NF135/5.C10.</title>
        <authorList>
            <consortium name="The Broad Institute Genome Sequencing Platform"/>
            <consortium name="The Broad Institute Genome Sequencing Center for Infectious Disease"/>
            <person name="Neafsey D."/>
            <person name="Hoffman S."/>
            <person name="Volkman S."/>
            <person name="Rosenthal P."/>
            <person name="Walker B."/>
            <person name="Young S.K."/>
            <person name="Zeng Q."/>
            <person name="Gargeya S."/>
            <person name="Fitzgerald M."/>
            <person name="Haas B."/>
            <person name="Abouelleil A."/>
            <person name="Allen A.W."/>
            <person name="Alvarado L."/>
            <person name="Arachchi H.M."/>
            <person name="Berlin A.M."/>
            <person name="Chapman S.B."/>
            <person name="Gainer-Dewar J."/>
            <person name="Goldberg J."/>
            <person name="Griggs A."/>
            <person name="Gujja S."/>
            <person name="Hansen M."/>
            <person name="Howarth C."/>
            <person name="Imamovic A."/>
            <person name="Ireland A."/>
            <person name="Larimer J."/>
            <person name="McCowan C."/>
            <person name="Murphy C."/>
            <person name="Pearson M."/>
            <person name="Poon T.W."/>
            <person name="Priest M."/>
            <person name="Roberts A."/>
            <person name="Saif S."/>
            <person name="Shea T."/>
            <person name="Sisk P."/>
            <person name="Sykes S."/>
            <person name="Wortman J."/>
            <person name="Nusbaum C."/>
            <person name="Birren B."/>
        </authorList>
    </citation>
    <scope>NUCLEOTIDE SEQUENCE [LARGE SCALE GENOMIC DNA]</scope>
    <source>
        <strain evidence="1 2">NF135/5.C10</strain>
    </source>
</reference>
<reference evidence="1 2" key="2">
    <citation type="submission" date="2013-02" db="EMBL/GenBank/DDBJ databases">
        <title>The Genome Sequence of Plasmodium falciparum NF135/5.C10.</title>
        <authorList>
            <consortium name="The Broad Institute Genome Sequencing Platform"/>
            <consortium name="The Broad Institute Genome Sequencing Center for Infectious Disease"/>
            <person name="Neafsey D."/>
            <person name="Cheeseman I."/>
            <person name="Volkman S."/>
            <person name="Adams J."/>
            <person name="Walker B."/>
            <person name="Young S.K."/>
            <person name="Zeng Q."/>
            <person name="Gargeya S."/>
            <person name="Fitzgerald M."/>
            <person name="Haas B."/>
            <person name="Abouelleil A."/>
            <person name="Alvarado L."/>
            <person name="Arachchi H.M."/>
            <person name="Berlin A.M."/>
            <person name="Chapman S.B."/>
            <person name="Dewar J."/>
            <person name="Goldberg J."/>
            <person name="Griggs A."/>
            <person name="Gujja S."/>
            <person name="Hansen M."/>
            <person name="Howarth C."/>
            <person name="Imamovic A."/>
            <person name="Larimer J."/>
            <person name="McCowan C."/>
            <person name="Murphy C."/>
            <person name="Neiman D."/>
            <person name="Pearson M."/>
            <person name="Priest M."/>
            <person name="Roberts A."/>
            <person name="Saif S."/>
            <person name="Shea T."/>
            <person name="Sisk P."/>
            <person name="Sykes S."/>
            <person name="Wortman J."/>
            <person name="Nusbaum C."/>
            <person name="Birren B."/>
        </authorList>
    </citation>
    <scope>NUCLEOTIDE SEQUENCE [LARGE SCALE GENOMIC DNA]</scope>
    <source>
        <strain evidence="1 2">NF135/5.C10</strain>
    </source>
</reference>
<protein>
    <submittedName>
        <fullName evidence="1">Uncharacterized protein</fullName>
    </submittedName>
</protein>
<dbReference type="Proteomes" id="UP000019114">
    <property type="component" value="Unassembled WGS sequence"/>
</dbReference>
<sequence length="89" mass="10207">MIFMKMIYNYDVDHNKQSPDNNNNNNNNNNTDVLSKVQIEMDVVNNKKEIFEDEYIISDIQKTVIIVNNIIPRKLPNAISVGRAVKVAA</sequence>
<proteinExistence type="predicted"/>
<evidence type="ECO:0000313" key="2">
    <source>
        <dbReference type="Proteomes" id="UP000019114"/>
    </source>
</evidence>
<dbReference type="EMBL" id="KI926016">
    <property type="protein sequence ID" value="ETW45624.1"/>
    <property type="molecule type" value="Genomic_DNA"/>
</dbReference>
<dbReference type="AlphaFoldDB" id="W4IRK4"/>
<organism evidence="1 2">
    <name type="scientific">Plasmodium falciparum NF135/5.C10</name>
    <dbReference type="NCBI Taxonomy" id="1036726"/>
    <lineage>
        <taxon>Eukaryota</taxon>
        <taxon>Sar</taxon>
        <taxon>Alveolata</taxon>
        <taxon>Apicomplexa</taxon>
        <taxon>Aconoidasida</taxon>
        <taxon>Haemosporida</taxon>
        <taxon>Plasmodiidae</taxon>
        <taxon>Plasmodium</taxon>
        <taxon>Plasmodium (Laverania)</taxon>
    </lineage>
</organism>
<evidence type="ECO:0000313" key="1">
    <source>
        <dbReference type="EMBL" id="ETW45624.1"/>
    </source>
</evidence>
<accession>W4IRK4</accession>